<organism evidence="1">
    <name type="scientific">termite gut metagenome</name>
    <dbReference type="NCBI Taxonomy" id="433724"/>
    <lineage>
        <taxon>unclassified sequences</taxon>
        <taxon>metagenomes</taxon>
        <taxon>organismal metagenomes</taxon>
    </lineage>
</organism>
<evidence type="ECO:0000313" key="1">
    <source>
        <dbReference type="EMBL" id="KAA6327759.1"/>
    </source>
</evidence>
<accession>A0A5J4R210</accession>
<feature type="non-terminal residue" evidence="1">
    <location>
        <position position="1"/>
    </location>
</feature>
<dbReference type="AlphaFoldDB" id="A0A5J4R210"/>
<protein>
    <recommendedName>
        <fullName evidence="2">IS30 family transposase</fullName>
    </recommendedName>
</protein>
<proteinExistence type="predicted"/>
<comment type="caution">
    <text evidence="1">The sequence shown here is derived from an EMBL/GenBank/DDBJ whole genome shotgun (WGS) entry which is preliminary data.</text>
</comment>
<dbReference type="EMBL" id="SNRY01001934">
    <property type="protein sequence ID" value="KAA6327759.1"/>
    <property type="molecule type" value="Genomic_DNA"/>
</dbReference>
<evidence type="ECO:0008006" key="2">
    <source>
        <dbReference type="Google" id="ProtNLM"/>
    </source>
</evidence>
<name>A0A5J4R210_9ZZZZ</name>
<reference evidence="1" key="1">
    <citation type="submission" date="2019-03" db="EMBL/GenBank/DDBJ databases">
        <title>Single cell metagenomics reveals metabolic interactions within the superorganism composed of flagellate Streblomastix strix and complex community of Bacteroidetes bacteria on its surface.</title>
        <authorList>
            <person name="Treitli S.C."/>
            <person name="Kolisko M."/>
            <person name="Husnik F."/>
            <person name="Keeling P."/>
            <person name="Hampl V."/>
        </authorList>
    </citation>
    <scope>NUCLEOTIDE SEQUENCE</scope>
    <source>
        <strain evidence="1">STM</strain>
    </source>
</reference>
<gene>
    <name evidence="1" type="ORF">EZS27_023273</name>
</gene>
<sequence>IGQYIPKKKAFTNYTDEQILDIRHKLNRRPGKLLNFEEPFSVFYKMLNNNVAFNT</sequence>